<sequence>MNVTNCDILLCNQMRQFEYFHHIVKIKNCELLKFYNDFYDILIFLVQYLLIYREGMESSIKLMRKI</sequence>
<dbReference type="AlphaFoldDB" id="A0A382H2Q6"/>
<dbReference type="EMBL" id="UINC01058610">
    <property type="protein sequence ID" value="SVB81073.1"/>
    <property type="molecule type" value="Genomic_DNA"/>
</dbReference>
<name>A0A382H2Q6_9ZZZZ</name>
<organism evidence="1">
    <name type="scientific">marine metagenome</name>
    <dbReference type="NCBI Taxonomy" id="408172"/>
    <lineage>
        <taxon>unclassified sequences</taxon>
        <taxon>metagenomes</taxon>
        <taxon>ecological metagenomes</taxon>
    </lineage>
</organism>
<protein>
    <submittedName>
        <fullName evidence="1">Uncharacterized protein</fullName>
    </submittedName>
</protein>
<gene>
    <name evidence="1" type="ORF">METZ01_LOCUS233927</name>
</gene>
<evidence type="ECO:0000313" key="1">
    <source>
        <dbReference type="EMBL" id="SVB81073.1"/>
    </source>
</evidence>
<proteinExistence type="predicted"/>
<reference evidence="1" key="1">
    <citation type="submission" date="2018-05" db="EMBL/GenBank/DDBJ databases">
        <authorList>
            <person name="Lanie J.A."/>
            <person name="Ng W.-L."/>
            <person name="Kazmierczak K.M."/>
            <person name="Andrzejewski T.M."/>
            <person name="Davidsen T.M."/>
            <person name="Wayne K.J."/>
            <person name="Tettelin H."/>
            <person name="Glass J.I."/>
            <person name="Rusch D."/>
            <person name="Podicherti R."/>
            <person name="Tsui H.-C.T."/>
            <person name="Winkler M.E."/>
        </authorList>
    </citation>
    <scope>NUCLEOTIDE SEQUENCE</scope>
</reference>
<accession>A0A382H2Q6</accession>